<gene>
    <name evidence="4" type="ORF">HW115_02520</name>
</gene>
<evidence type="ECO:0000313" key="4">
    <source>
        <dbReference type="EMBL" id="NWK54468.1"/>
    </source>
</evidence>
<keyword evidence="5" id="KW-1185">Reference proteome</keyword>
<name>A0A851G9S4_9BACT</name>
<protein>
    <submittedName>
        <fullName evidence="4">Glycoside hydrolase family 95 protein</fullName>
    </submittedName>
</protein>
<accession>A0A851G9S4</accession>
<feature type="domain" description="Glycosyl hydrolase family 95 N-terminal" evidence="1">
    <location>
        <begin position="3"/>
        <end position="244"/>
    </location>
</feature>
<organism evidence="4 5">
    <name type="scientific">Oceaniferula marina</name>
    <dbReference type="NCBI Taxonomy" id="2748318"/>
    <lineage>
        <taxon>Bacteria</taxon>
        <taxon>Pseudomonadati</taxon>
        <taxon>Verrucomicrobiota</taxon>
        <taxon>Verrucomicrobiia</taxon>
        <taxon>Verrucomicrobiales</taxon>
        <taxon>Verrucomicrobiaceae</taxon>
        <taxon>Oceaniferula</taxon>
    </lineage>
</organism>
<dbReference type="Proteomes" id="UP000557872">
    <property type="component" value="Unassembled WGS sequence"/>
</dbReference>
<feature type="domain" description="Glycosyl hydrolase family 95 catalytic" evidence="3">
    <location>
        <begin position="272"/>
        <end position="666"/>
    </location>
</feature>
<dbReference type="PANTHER" id="PTHR31084:SF19">
    <property type="entry name" value="GLYCOSYL HYDROLASE FAMILY 95 N-TERMINAL DOMAIN-CONTAINING PROTEIN"/>
    <property type="match status" value="1"/>
</dbReference>
<reference evidence="4 5" key="1">
    <citation type="submission" date="2020-07" db="EMBL/GenBank/DDBJ databases">
        <title>Roseicoccus Jingziensis gen. nov., sp. nov., isolated from coastal seawater.</title>
        <authorList>
            <person name="Feng X."/>
        </authorList>
    </citation>
    <scope>NUCLEOTIDE SEQUENCE [LARGE SCALE GENOMIC DNA]</scope>
    <source>
        <strain evidence="4 5">N1E253</strain>
    </source>
</reference>
<evidence type="ECO:0000313" key="5">
    <source>
        <dbReference type="Proteomes" id="UP000557872"/>
    </source>
</evidence>
<sequence>MSLWFDTPASQWEQGLPMGNGRLGMLVHGDIGKETIVFNEDSLWSGWFEPANDREGAYRALQLTRQLIKQGARQDEIKKAAMEFCSLHGYGKADFGAYQSFCSVTVSSGHEQKDVSNYHRRLDLKSAVSKVTYEHDGVRYEREFFSSYPAQVNVMRYRASRSGALDLNLNLHSLHKKAKITVDSDGLVIRGEVDNGKNKPEGMKFEGRLRVKVRGGRLTSGESNLQISGADEVLVIMTGATNYQLDYASQYRGASPELKNIEVLKQLKNKSFSVLKQEHTLDYQALFKRVRLHLAGTDRSDMPTDQRRQLYRESKDDVGLENLTFQYGRYLMIACSRPGSMPANLQGLWNHSNSPPWTCDYHLNINFQMNYWPVDLCNLSECAEPMVRWTTDLMKPGKKTAAVHYQSPGWVAHHTTNVWGFTSPGPARGIHMLEAESSAFLCQNIWDHYAFTGDIKYLRERAWPLLKGSADFWLVNLQENADGSLSVSPSYSPEWGPLSDGSYYQTMILWDLFEHCIKVSSILGVDEQWATELKLKQARLQPLKIGKYGQLHEWRQDQYEEGIDKKKHRHMSHLWSVYPGHQIVPGRDADLTKAAIRSLNLRGDGATGWSMGWKINLWARLLDGNRTHKLIGNFIGSRVYDNLWCAHPPFQIDGNFGYTAGVAEMLVQSHAGQINLLPALPDVWHTGEVSGLKARTGIELSIAWKNGSLRNVELLSSIKQSVPLTYKGKRVQVDLPKGKKIHLDSHLNVSSSDSSQLR</sequence>
<dbReference type="Pfam" id="PF22124">
    <property type="entry name" value="Glyco_hydro_95_cat"/>
    <property type="match status" value="1"/>
</dbReference>
<dbReference type="SUPFAM" id="SSF48208">
    <property type="entry name" value="Six-hairpin glycosidases"/>
    <property type="match status" value="1"/>
</dbReference>
<dbReference type="RefSeq" id="WP_178930994.1">
    <property type="nucleotide sequence ID" value="NZ_JACBAZ010000001.1"/>
</dbReference>
<feature type="domain" description="Alpha fucosidase A-like C-terminal" evidence="2">
    <location>
        <begin position="668"/>
        <end position="735"/>
    </location>
</feature>
<dbReference type="PANTHER" id="PTHR31084">
    <property type="entry name" value="ALPHA-L-FUCOSIDASE 2"/>
    <property type="match status" value="1"/>
</dbReference>
<dbReference type="InterPro" id="IPR016518">
    <property type="entry name" value="Alpha-L-fucosidase"/>
</dbReference>
<proteinExistence type="predicted"/>
<evidence type="ECO:0000259" key="1">
    <source>
        <dbReference type="Pfam" id="PF14498"/>
    </source>
</evidence>
<evidence type="ECO:0000259" key="3">
    <source>
        <dbReference type="Pfam" id="PF22124"/>
    </source>
</evidence>
<dbReference type="AlphaFoldDB" id="A0A851G9S4"/>
<dbReference type="InterPro" id="IPR027414">
    <property type="entry name" value="GH95_N_dom"/>
</dbReference>
<dbReference type="InterPro" id="IPR054363">
    <property type="entry name" value="GH95_cat"/>
</dbReference>
<dbReference type="InterPro" id="IPR012341">
    <property type="entry name" value="6hp_glycosidase-like_sf"/>
</dbReference>
<dbReference type="Pfam" id="PF14498">
    <property type="entry name" value="Glyco_hyd_65N_2"/>
    <property type="match status" value="1"/>
</dbReference>
<dbReference type="EMBL" id="JACBAZ010000001">
    <property type="protein sequence ID" value="NWK54468.1"/>
    <property type="molecule type" value="Genomic_DNA"/>
</dbReference>
<dbReference type="GO" id="GO:0004560">
    <property type="term" value="F:alpha-L-fucosidase activity"/>
    <property type="evidence" value="ECO:0007669"/>
    <property type="project" value="InterPro"/>
</dbReference>
<dbReference type="Gene3D" id="1.50.10.10">
    <property type="match status" value="1"/>
</dbReference>
<evidence type="ECO:0000259" key="2">
    <source>
        <dbReference type="Pfam" id="PF21307"/>
    </source>
</evidence>
<keyword evidence="4" id="KW-0378">Hydrolase</keyword>
<comment type="caution">
    <text evidence="4">The sequence shown here is derived from an EMBL/GenBank/DDBJ whole genome shotgun (WGS) entry which is preliminary data.</text>
</comment>
<dbReference type="PIRSF" id="PIRSF007663">
    <property type="entry name" value="UCP007663"/>
    <property type="match status" value="1"/>
</dbReference>
<dbReference type="InterPro" id="IPR049053">
    <property type="entry name" value="AFCA-like_C"/>
</dbReference>
<dbReference type="Pfam" id="PF21307">
    <property type="entry name" value="Glyco_hydro_95_C"/>
    <property type="match status" value="1"/>
</dbReference>
<dbReference type="InterPro" id="IPR008928">
    <property type="entry name" value="6-hairpin_glycosidase_sf"/>
</dbReference>
<dbReference type="GO" id="GO:0005975">
    <property type="term" value="P:carbohydrate metabolic process"/>
    <property type="evidence" value="ECO:0007669"/>
    <property type="project" value="InterPro"/>
</dbReference>